<dbReference type="RefSeq" id="WP_084207365.1">
    <property type="nucleotide sequence ID" value="NZ_AP012547.1"/>
</dbReference>
<dbReference type="PROSITE" id="PS50883">
    <property type="entry name" value="EAL"/>
    <property type="match status" value="1"/>
</dbReference>
<dbReference type="Pfam" id="PF00563">
    <property type="entry name" value="EAL"/>
    <property type="match status" value="1"/>
</dbReference>
<dbReference type="PROSITE" id="PS50887">
    <property type="entry name" value="GGDEF"/>
    <property type="match status" value="1"/>
</dbReference>
<protein>
    <submittedName>
        <fullName evidence="6">Diguanylate cyclase/phosphodiesterase with PAS/PAC sensor(S)</fullName>
    </submittedName>
</protein>
<dbReference type="SMART" id="SM00091">
    <property type="entry name" value="PAS"/>
    <property type="match status" value="2"/>
</dbReference>
<dbReference type="InterPro" id="IPR000160">
    <property type="entry name" value="GGDEF_dom"/>
</dbReference>
<evidence type="ECO:0000259" key="3">
    <source>
        <dbReference type="PROSITE" id="PS50113"/>
    </source>
</evidence>
<feature type="domain" description="EAL" evidence="4">
    <location>
        <begin position="504"/>
        <end position="758"/>
    </location>
</feature>
<dbReference type="InterPro" id="IPR035919">
    <property type="entry name" value="EAL_sf"/>
</dbReference>
<evidence type="ECO:0000259" key="5">
    <source>
        <dbReference type="PROSITE" id="PS50887"/>
    </source>
</evidence>
<dbReference type="NCBIfam" id="TIGR00254">
    <property type="entry name" value="GGDEF"/>
    <property type="match status" value="1"/>
</dbReference>
<dbReference type="Gene3D" id="3.30.70.270">
    <property type="match status" value="1"/>
</dbReference>
<dbReference type="InterPro" id="IPR035965">
    <property type="entry name" value="PAS-like_dom_sf"/>
</dbReference>
<dbReference type="OrthoDB" id="9813903at2"/>
<dbReference type="Pfam" id="PF08448">
    <property type="entry name" value="PAS_4"/>
    <property type="match status" value="1"/>
</dbReference>
<dbReference type="Proteomes" id="UP000031637">
    <property type="component" value="Chromosome"/>
</dbReference>
<dbReference type="SMART" id="SM00267">
    <property type="entry name" value="GGDEF"/>
    <property type="match status" value="1"/>
</dbReference>
<gene>
    <name evidence="6" type="ORF">SUTH_02316</name>
</gene>
<dbReference type="SMART" id="SM00052">
    <property type="entry name" value="EAL"/>
    <property type="match status" value="1"/>
</dbReference>
<dbReference type="NCBIfam" id="TIGR00229">
    <property type="entry name" value="sensory_box"/>
    <property type="match status" value="2"/>
</dbReference>
<dbReference type="InterPro" id="IPR043128">
    <property type="entry name" value="Rev_trsase/Diguanyl_cyclase"/>
</dbReference>
<dbReference type="Gene3D" id="3.30.450.20">
    <property type="entry name" value="PAS domain"/>
    <property type="match status" value="2"/>
</dbReference>
<dbReference type="InterPro" id="IPR001633">
    <property type="entry name" value="EAL_dom"/>
</dbReference>
<evidence type="ECO:0000313" key="6">
    <source>
        <dbReference type="EMBL" id="BAO30106.1"/>
    </source>
</evidence>
<dbReference type="KEGG" id="shd:SUTH_02316"/>
<dbReference type="SUPFAM" id="SSF55073">
    <property type="entry name" value="Nucleotide cyclase"/>
    <property type="match status" value="1"/>
</dbReference>
<dbReference type="FunFam" id="3.20.20.450:FF:000001">
    <property type="entry name" value="Cyclic di-GMP phosphodiesterase yahA"/>
    <property type="match status" value="1"/>
</dbReference>
<keyword evidence="1" id="KW-0812">Transmembrane</keyword>
<feature type="transmembrane region" description="Helical" evidence="1">
    <location>
        <begin position="6"/>
        <end position="27"/>
    </location>
</feature>
<feature type="domain" description="PAC" evidence="3">
    <location>
        <begin position="282"/>
        <end position="334"/>
    </location>
</feature>
<dbReference type="InterPro" id="IPR013656">
    <property type="entry name" value="PAS_4"/>
</dbReference>
<dbReference type="PANTHER" id="PTHR44757">
    <property type="entry name" value="DIGUANYLATE CYCLASE DGCP"/>
    <property type="match status" value="1"/>
</dbReference>
<evidence type="ECO:0000256" key="1">
    <source>
        <dbReference type="SAM" id="Phobius"/>
    </source>
</evidence>
<dbReference type="SUPFAM" id="SSF141868">
    <property type="entry name" value="EAL domain-like"/>
    <property type="match status" value="1"/>
</dbReference>
<dbReference type="Gene3D" id="3.20.20.450">
    <property type="entry name" value="EAL domain"/>
    <property type="match status" value="1"/>
</dbReference>
<proteinExistence type="predicted"/>
<accession>W0SGE2</accession>
<dbReference type="HOGENOM" id="CLU_000445_70_50_4"/>
<dbReference type="InterPro" id="IPR052155">
    <property type="entry name" value="Biofilm_reg_signaling"/>
</dbReference>
<keyword evidence="7" id="KW-1185">Reference proteome</keyword>
<keyword evidence="1" id="KW-0472">Membrane</keyword>
<dbReference type="CDD" id="cd00130">
    <property type="entry name" value="PAS"/>
    <property type="match status" value="2"/>
</dbReference>
<feature type="domain" description="GGDEF" evidence="5">
    <location>
        <begin position="362"/>
        <end position="495"/>
    </location>
</feature>
<dbReference type="CDD" id="cd01949">
    <property type="entry name" value="GGDEF"/>
    <property type="match status" value="1"/>
</dbReference>
<evidence type="ECO:0000259" key="2">
    <source>
        <dbReference type="PROSITE" id="PS50112"/>
    </source>
</evidence>
<dbReference type="Pfam" id="PF00990">
    <property type="entry name" value="GGDEF"/>
    <property type="match status" value="1"/>
</dbReference>
<keyword evidence="1" id="KW-1133">Transmembrane helix</keyword>
<reference evidence="6 7" key="1">
    <citation type="journal article" date="2014" name="Syst. Appl. Microbiol.">
        <title>Complete genomes of freshwater sulfur oxidizers Sulfuricella denitrificans skB26 and Sulfuritalea hydrogenivorans sk43H: genetic insights into the sulfur oxidation pathway of betaproteobacteria.</title>
        <authorList>
            <person name="Watanabe T."/>
            <person name="Kojima H."/>
            <person name="Fukui M."/>
        </authorList>
    </citation>
    <scope>NUCLEOTIDE SEQUENCE [LARGE SCALE GENOMIC DNA]</scope>
    <source>
        <strain evidence="6">DSM22779</strain>
    </source>
</reference>
<dbReference type="SUPFAM" id="SSF55785">
    <property type="entry name" value="PYP-like sensor domain (PAS domain)"/>
    <property type="match status" value="2"/>
</dbReference>
<sequence length="758" mass="83874">MKGWGSLQLGLGVVVLVALGLFGWVGWDLLQASQNEQVAATWHQRRAIYAGLGMVLLGALSAIAWNWKRNYHQTTALAQKLTEAFNEKSRESRALLDAIPDPAWLVDTSGRFLAINEALCRIAHKPMDAILGTTAKDLWSPEVARKLLESQAAVYREGRPLREEQWFDIGNGPQPFEIVRAPVYNERGDPTGIAGVAWDISERYMAEERRRLIAHVFDHSAEAVLIMDAEGKIIALNKSFSGITGYVIDEAKGHLPTLVAAERHDTNFFESIARSLAAQNAWRGDAWLKRKSGADCPVFCNVSLIKDEQGKIVNLIAFITDLSERKAAEARIESLANVDQMTLLPNRQGFSRALDDWLATNPRGALLVFDIDQLGRINDAFGHMAGDELLGTICIRLRALLKQDDLLGRLVGGQFAILVKQAADRQAMAAMTRRLIEAIAQPVTIHGSDIVAKACAGICMIPEDGTSSAALLRNAGAAMHNAKTSGQSVHRFFAADMSVGVAERLRLESDLRWALQRNELVLHYQPQVDIASGRIIGFESLLRWRHPELGMLMPDSFIPLAEESRLILPIGTWVMEEACRQNRAWQHEGLPPLVVAVNLSAVQFHEHDIVSIVARTLAASGLEPCWLELEITEGVVMQEPERVIRVLQELRDLGVRLSIDDFGTGYSSLSYLKRFPIDKIKIDKSFVRDLDRSAGDAAIVRMVIAIAGELEHKVIAEGVETEAQLEFLRQHNCLEYQGYLCSQAVPADKVSHLLGRGS</sequence>
<feature type="domain" description="PAS" evidence="2">
    <location>
        <begin position="88"/>
        <end position="158"/>
    </location>
</feature>
<dbReference type="InterPro" id="IPR000700">
    <property type="entry name" value="PAS-assoc_C"/>
</dbReference>
<dbReference type="Pfam" id="PF13426">
    <property type="entry name" value="PAS_9"/>
    <property type="match status" value="1"/>
</dbReference>
<dbReference type="PROSITE" id="PS50112">
    <property type="entry name" value="PAS"/>
    <property type="match status" value="2"/>
</dbReference>
<dbReference type="PANTHER" id="PTHR44757:SF2">
    <property type="entry name" value="BIOFILM ARCHITECTURE MAINTENANCE PROTEIN MBAA"/>
    <property type="match status" value="1"/>
</dbReference>
<evidence type="ECO:0000313" key="7">
    <source>
        <dbReference type="Proteomes" id="UP000031637"/>
    </source>
</evidence>
<dbReference type="InterPro" id="IPR000014">
    <property type="entry name" value="PAS"/>
</dbReference>
<dbReference type="PROSITE" id="PS50113">
    <property type="entry name" value="PAC"/>
    <property type="match status" value="1"/>
</dbReference>
<dbReference type="STRING" id="1223802.SUTH_02316"/>
<feature type="domain" description="PAS" evidence="2">
    <location>
        <begin position="209"/>
        <end position="253"/>
    </location>
</feature>
<feature type="transmembrane region" description="Helical" evidence="1">
    <location>
        <begin position="47"/>
        <end position="67"/>
    </location>
</feature>
<dbReference type="InterPro" id="IPR029787">
    <property type="entry name" value="Nucleotide_cyclase"/>
</dbReference>
<evidence type="ECO:0000259" key="4">
    <source>
        <dbReference type="PROSITE" id="PS50883"/>
    </source>
</evidence>
<dbReference type="CDD" id="cd01948">
    <property type="entry name" value="EAL"/>
    <property type="match status" value="1"/>
</dbReference>
<dbReference type="AlphaFoldDB" id="W0SGE2"/>
<dbReference type="EMBL" id="AP012547">
    <property type="protein sequence ID" value="BAO30106.1"/>
    <property type="molecule type" value="Genomic_DNA"/>
</dbReference>
<name>W0SGE2_9PROT</name>
<organism evidence="6 7">
    <name type="scientific">Sulfuritalea hydrogenivorans sk43H</name>
    <dbReference type="NCBI Taxonomy" id="1223802"/>
    <lineage>
        <taxon>Bacteria</taxon>
        <taxon>Pseudomonadati</taxon>
        <taxon>Pseudomonadota</taxon>
        <taxon>Betaproteobacteria</taxon>
        <taxon>Nitrosomonadales</taxon>
        <taxon>Sterolibacteriaceae</taxon>
        <taxon>Sulfuritalea</taxon>
    </lineage>
</organism>